<dbReference type="GO" id="GO:0008233">
    <property type="term" value="F:peptidase activity"/>
    <property type="evidence" value="ECO:0007669"/>
    <property type="project" value="UniProtKB-KW"/>
</dbReference>
<evidence type="ECO:0000256" key="1">
    <source>
        <dbReference type="HAMAP-Rule" id="MF_00302"/>
    </source>
</evidence>
<feature type="region of interest" description="Disordered" evidence="2">
    <location>
        <begin position="1"/>
        <end position="25"/>
    </location>
</feature>
<dbReference type="HAMAP" id="MF_00302">
    <property type="entry name" value="ClpS"/>
    <property type="match status" value="1"/>
</dbReference>
<dbReference type="InterPro" id="IPR014719">
    <property type="entry name" value="Ribosomal_bL12_C/ClpS-like"/>
</dbReference>
<dbReference type="AlphaFoldDB" id="A0A2S5TD18"/>
<dbReference type="RefSeq" id="WP_104231344.1">
    <property type="nucleotide sequence ID" value="NZ_PSNW01000009.1"/>
</dbReference>
<dbReference type="Gene3D" id="3.30.1390.10">
    <property type="match status" value="1"/>
</dbReference>
<name>A0A2S5TD18_9GAMM</name>
<evidence type="ECO:0000259" key="3">
    <source>
        <dbReference type="Pfam" id="PF02617"/>
    </source>
</evidence>
<dbReference type="PANTHER" id="PTHR33473:SF19">
    <property type="entry name" value="ATP-DEPENDENT CLP PROTEASE ADAPTER PROTEIN CLPS"/>
    <property type="match status" value="1"/>
</dbReference>
<dbReference type="GO" id="GO:0030163">
    <property type="term" value="P:protein catabolic process"/>
    <property type="evidence" value="ECO:0007669"/>
    <property type="project" value="InterPro"/>
</dbReference>
<keyword evidence="4" id="KW-0645">Protease</keyword>
<comment type="caution">
    <text evidence="4">The sequence shown here is derived from an EMBL/GenBank/DDBJ whole genome shotgun (WGS) entry which is preliminary data.</text>
</comment>
<evidence type="ECO:0000313" key="5">
    <source>
        <dbReference type="Proteomes" id="UP000238220"/>
    </source>
</evidence>
<dbReference type="NCBIfam" id="NF000672">
    <property type="entry name" value="PRK00033.1-5"/>
    <property type="match status" value="1"/>
</dbReference>
<feature type="domain" description="Adaptor protein ClpS core" evidence="3">
    <location>
        <begin position="24"/>
        <end position="100"/>
    </location>
</feature>
<dbReference type="NCBIfam" id="NF000669">
    <property type="entry name" value="PRK00033.1-2"/>
    <property type="match status" value="1"/>
</dbReference>
<proteinExistence type="inferred from homology"/>
<dbReference type="OrthoDB" id="9796121at2"/>
<dbReference type="FunFam" id="3.30.1390.10:FF:000002">
    <property type="entry name" value="ATP-dependent Clp protease adapter protein ClpS"/>
    <property type="match status" value="1"/>
</dbReference>
<dbReference type="PANTHER" id="PTHR33473">
    <property type="entry name" value="ATP-DEPENDENT CLP PROTEASE ADAPTER PROTEIN CLPS1, CHLOROPLASTIC"/>
    <property type="match status" value="1"/>
</dbReference>
<accession>A0A2S5TD18</accession>
<dbReference type="InterPro" id="IPR022935">
    <property type="entry name" value="ClpS"/>
</dbReference>
<comment type="function">
    <text evidence="1">Involved in the modulation of the specificity of the ClpAP-mediated ATP-dependent protein degradation.</text>
</comment>
<organism evidence="4 5">
    <name type="scientific">Solimonas fluminis</name>
    <dbReference type="NCBI Taxonomy" id="2086571"/>
    <lineage>
        <taxon>Bacteria</taxon>
        <taxon>Pseudomonadati</taxon>
        <taxon>Pseudomonadota</taxon>
        <taxon>Gammaproteobacteria</taxon>
        <taxon>Nevskiales</taxon>
        <taxon>Nevskiaceae</taxon>
        <taxon>Solimonas</taxon>
    </lineage>
</organism>
<keyword evidence="5" id="KW-1185">Reference proteome</keyword>
<sequence length="106" mass="12042">MSNEPDRHSDQGLAVQEAKPKTQQPPMYKVVMLNDDYTPMEFVVQVLQQFFRHSRESAVQIMLHVHTQGRGVAGVFPAEIAETKTAQVNAYAREHQHPLLTVMEKA</sequence>
<dbReference type="GO" id="GO:0006508">
    <property type="term" value="P:proteolysis"/>
    <property type="evidence" value="ECO:0007669"/>
    <property type="project" value="UniProtKB-UniRule"/>
</dbReference>
<dbReference type="InterPro" id="IPR003769">
    <property type="entry name" value="ClpS_core"/>
</dbReference>
<evidence type="ECO:0000256" key="2">
    <source>
        <dbReference type="SAM" id="MobiDB-lite"/>
    </source>
</evidence>
<feature type="compositionally biased region" description="Basic and acidic residues" evidence="2">
    <location>
        <begin position="1"/>
        <end position="10"/>
    </location>
</feature>
<evidence type="ECO:0000313" key="4">
    <source>
        <dbReference type="EMBL" id="PPE72900.1"/>
    </source>
</evidence>
<comment type="subunit">
    <text evidence="1">Binds to the N-terminal domain of the chaperone ClpA.</text>
</comment>
<dbReference type="SUPFAM" id="SSF54736">
    <property type="entry name" value="ClpS-like"/>
    <property type="match status" value="1"/>
</dbReference>
<dbReference type="Pfam" id="PF02617">
    <property type="entry name" value="ClpS"/>
    <property type="match status" value="1"/>
</dbReference>
<dbReference type="Proteomes" id="UP000238220">
    <property type="component" value="Unassembled WGS sequence"/>
</dbReference>
<gene>
    <name evidence="1" type="primary">clpS</name>
    <name evidence="4" type="ORF">C3942_15870</name>
</gene>
<protein>
    <recommendedName>
        <fullName evidence="1">ATP-dependent Clp protease adapter protein ClpS</fullName>
    </recommendedName>
</protein>
<keyword evidence="4" id="KW-0378">Hydrolase</keyword>
<dbReference type="EMBL" id="PSNW01000009">
    <property type="protein sequence ID" value="PPE72900.1"/>
    <property type="molecule type" value="Genomic_DNA"/>
</dbReference>
<reference evidence="4 5" key="1">
    <citation type="submission" date="2018-02" db="EMBL/GenBank/DDBJ databases">
        <title>Genome sequencing of Solimonas sp. HR-BB.</title>
        <authorList>
            <person name="Lee Y."/>
            <person name="Jeon C.O."/>
        </authorList>
    </citation>
    <scope>NUCLEOTIDE SEQUENCE [LARGE SCALE GENOMIC DNA]</scope>
    <source>
        <strain evidence="4 5">HR-BB</strain>
    </source>
</reference>
<comment type="similarity">
    <text evidence="1">Belongs to the ClpS family.</text>
</comment>